<dbReference type="EMBL" id="JH971402">
    <property type="protein sequence ID" value="EKM76428.1"/>
    <property type="molecule type" value="Genomic_DNA"/>
</dbReference>
<keyword evidence="3" id="KW-1185">Reference proteome</keyword>
<dbReference type="GeneID" id="18822624"/>
<protein>
    <submittedName>
        <fullName evidence="2">Uncharacterized protein</fullName>
    </submittedName>
</protein>
<dbReference type="KEGG" id="abp:AGABI1DRAFT108756"/>
<feature type="compositionally biased region" description="Basic and acidic residues" evidence="1">
    <location>
        <begin position="140"/>
        <end position="151"/>
    </location>
</feature>
<gene>
    <name evidence="2" type="ORF">AGABI1DRAFT_108756</name>
</gene>
<feature type="compositionally biased region" description="Gly residues" evidence="1">
    <location>
        <begin position="158"/>
        <end position="168"/>
    </location>
</feature>
<proteinExistence type="predicted"/>
<dbReference type="InParanoid" id="K5WZY3"/>
<name>K5WZY3_AGABU</name>
<dbReference type="HOGENOM" id="CLU_1686037_0_0_1"/>
<evidence type="ECO:0000313" key="2">
    <source>
        <dbReference type="EMBL" id="EKM76428.1"/>
    </source>
</evidence>
<feature type="compositionally biased region" description="Polar residues" evidence="1">
    <location>
        <begin position="86"/>
        <end position="95"/>
    </location>
</feature>
<organism evidence="2 3">
    <name type="scientific">Agaricus bisporus var. burnettii (strain JB137-S8 / ATCC MYA-4627 / FGSC 10392)</name>
    <name type="common">White button mushroom</name>
    <dbReference type="NCBI Taxonomy" id="597362"/>
    <lineage>
        <taxon>Eukaryota</taxon>
        <taxon>Fungi</taxon>
        <taxon>Dikarya</taxon>
        <taxon>Basidiomycota</taxon>
        <taxon>Agaricomycotina</taxon>
        <taxon>Agaricomycetes</taxon>
        <taxon>Agaricomycetidae</taxon>
        <taxon>Agaricales</taxon>
        <taxon>Agaricineae</taxon>
        <taxon>Agaricaceae</taxon>
        <taxon>Agaricus</taxon>
    </lineage>
</organism>
<evidence type="ECO:0000256" key="1">
    <source>
        <dbReference type="SAM" id="MobiDB-lite"/>
    </source>
</evidence>
<feature type="compositionally biased region" description="Basic and acidic residues" evidence="1">
    <location>
        <begin position="61"/>
        <end position="78"/>
    </location>
</feature>
<feature type="compositionally biased region" description="Basic and acidic residues" evidence="1">
    <location>
        <begin position="43"/>
        <end position="53"/>
    </location>
</feature>
<dbReference type="Proteomes" id="UP000008493">
    <property type="component" value="Unassembled WGS sequence"/>
</dbReference>
<dbReference type="AlphaFoldDB" id="K5WZY3"/>
<sequence length="168" mass="17496">MLMRGGGRRGAVIESVLVHLAERNLGGTGGVEALASLNFPCRSPRDEPGKDENGEGIGWEGELRERRVENSRVYHSESESSESDSTGNENLSSLLKTRGLTAPRRFSFKAGDGSGNSSTDEEGVKGKAALCESGLDGSEEVIKGGDSHGDLEGDDGVGRSGGGKSSDL</sequence>
<feature type="region of interest" description="Disordered" evidence="1">
    <location>
        <begin position="40"/>
        <end position="168"/>
    </location>
</feature>
<dbReference type="RefSeq" id="XP_007332877.1">
    <property type="nucleotide sequence ID" value="XM_007332815.1"/>
</dbReference>
<accession>K5WZY3</accession>
<evidence type="ECO:0000313" key="3">
    <source>
        <dbReference type="Proteomes" id="UP000008493"/>
    </source>
</evidence>
<reference evidence="3" key="1">
    <citation type="journal article" date="2012" name="Proc. Natl. Acad. Sci. U.S.A.">
        <title>Genome sequence of the button mushroom Agaricus bisporus reveals mechanisms governing adaptation to a humic-rich ecological niche.</title>
        <authorList>
            <person name="Morin E."/>
            <person name="Kohler A."/>
            <person name="Baker A.R."/>
            <person name="Foulongne-Oriol M."/>
            <person name="Lombard V."/>
            <person name="Nagy L.G."/>
            <person name="Ohm R.A."/>
            <person name="Patyshakuliyeva A."/>
            <person name="Brun A."/>
            <person name="Aerts A.L."/>
            <person name="Bailey A.M."/>
            <person name="Billette C."/>
            <person name="Coutinho P.M."/>
            <person name="Deakin G."/>
            <person name="Doddapaneni H."/>
            <person name="Floudas D."/>
            <person name="Grimwood J."/>
            <person name="Hilden K."/>
            <person name="Kuees U."/>
            <person name="LaButti K.M."/>
            <person name="Lapidus A."/>
            <person name="Lindquist E.A."/>
            <person name="Lucas S.M."/>
            <person name="Murat C."/>
            <person name="Riley R.W."/>
            <person name="Salamov A.A."/>
            <person name="Schmutz J."/>
            <person name="Subramanian V."/>
            <person name="Woesten H.A.B."/>
            <person name="Xu J."/>
            <person name="Eastwood D.C."/>
            <person name="Foster G.D."/>
            <person name="Sonnenberg A.S."/>
            <person name="Cullen D."/>
            <person name="de Vries R.P."/>
            <person name="Lundell T."/>
            <person name="Hibbett D.S."/>
            <person name="Henrissat B."/>
            <person name="Burton K.S."/>
            <person name="Kerrigan R.W."/>
            <person name="Challen M.P."/>
            <person name="Grigoriev I.V."/>
            <person name="Martin F."/>
        </authorList>
    </citation>
    <scope>NUCLEOTIDE SEQUENCE [LARGE SCALE GENOMIC DNA]</scope>
    <source>
        <strain evidence="3">JB137-S8 / ATCC MYA-4627 / FGSC 10392</strain>
    </source>
</reference>